<feature type="transmembrane region" description="Helical" evidence="3">
    <location>
        <begin position="151"/>
        <end position="173"/>
    </location>
</feature>
<dbReference type="PANTHER" id="PTHR37815:SF3">
    <property type="entry name" value="UPF0397 PROTEIN SPR0429"/>
    <property type="match status" value="1"/>
</dbReference>
<feature type="transmembrane region" description="Helical" evidence="3">
    <location>
        <begin position="125"/>
        <end position="145"/>
    </location>
</feature>
<evidence type="ECO:0000313" key="5">
    <source>
        <dbReference type="Proteomes" id="UP000003028"/>
    </source>
</evidence>
<dbReference type="InterPro" id="IPR009825">
    <property type="entry name" value="ECF_substrate-spec-like"/>
</dbReference>
<dbReference type="Gene3D" id="1.10.1760.20">
    <property type="match status" value="1"/>
</dbReference>
<keyword evidence="2 3" id="KW-1133">Transmembrane helix</keyword>
<dbReference type="STRING" id="1648.A2I91_03215"/>
<proteinExistence type="predicted"/>
<evidence type="ECO:0000256" key="1">
    <source>
        <dbReference type="ARBA" id="ARBA00022692"/>
    </source>
</evidence>
<keyword evidence="3" id="KW-0472">Membrane</keyword>
<organism evidence="4 5">
    <name type="scientific">Erysipelothrix rhusiopathiae ATCC 19414</name>
    <dbReference type="NCBI Taxonomy" id="525280"/>
    <lineage>
        <taxon>Bacteria</taxon>
        <taxon>Bacillati</taxon>
        <taxon>Bacillota</taxon>
        <taxon>Erysipelotrichia</taxon>
        <taxon>Erysipelotrichales</taxon>
        <taxon>Erysipelotrichaceae</taxon>
        <taxon>Erysipelothrix</taxon>
    </lineage>
</organism>
<accession>E7FVY0</accession>
<name>E7FVY0_ERYRH</name>
<sequence length="189" mass="20706">MELKAYETGGIIKKEEEDVMDKSNTLKWMVLTAMMSALITVVTMMIKIPSATGGYLNLGDFVIMISVAVLPFPYALFAAGIGSAGADLMAGYAVYAPFTLCIKAGEVVILYLFRNHLESSRRWIPFGLAGLWMMVMYGFVAVWLAQSWAAMLIALKGDVFQGLLAAVLATLYYPRMVKLVSSLNPKKTP</sequence>
<evidence type="ECO:0000256" key="2">
    <source>
        <dbReference type="ARBA" id="ARBA00022989"/>
    </source>
</evidence>
<comment type="caution">
    <text evidence="4">The sequence shown here is derived from an EMBL/GenBank/DDBJ whole genome shotgun (WGS) entry which is preliminary data.</text>
</comment>
<feature type="transmembrane region" description="Helical" evidence="3">
    <location>
        <begin position="58"/>
        <end position="80"/>
    </location>
</feature>
<protein>
    <recommendedName>
        <fullName evidence="6">ECF transporter S component</fullName>
    </recommendedName>
</protein>
<feature type="transmembrane region" description="Helical" evidence="3">
    <location>
        <begin position="28"/>
        <end position="46"/>
    </location>
</feature>
<evidence type="ECO:0008006" key="6">
    <source>
        <dbReference type="Google" id="ProtNLM"/>
    </source>
</evidence>
<gene>
    <name evidence="4" type="ORF">HMPREF0357_11157</name>
</gene>
<keyword evidence="5" id="KW-1185">Reference proteome</keyword>
<evidence type="ECO:0000313" key="4">
    <source>
        <dbReference type="EMBL" id="EFY09050.1"/>
    </source>
</evidence>
<feature type="transmembrane region" description="Helical" evidence="3">
    <location>
        <begin position="92"/>
        <end position="113"/>
    </location>
</feature>
<evidence type="ECO:0000256" key="3">
    <source>
        <dbReference type="SAM" id="Phobius"/>
    </source>
</evidence>
<dbReference type="PANTHER" id="PTHR37815">
    <property type="entry name" value="UPF0397 PROTEIN BC_2624-RELATED"/>
    <property type="match status" value="1"/>
</dbReference>
<dbReference type="EMBL" id="ACLK02000002">
    <property type="protein sequence ID" value="EFY09050.1"/>
    <property type="molecule type" value="Genomic_DNA"/>
</dbReference>
<dbReference type="Proteomes" id="UP000003028">
    <property type="component" value="Unassembled WGS sequence"/>
</dbReference>
<dbReference type="GO" id="GO:0016020">
    <property type="term" value="C:membrane"/>
    <property type="evidence" value="ECO:0007669"/>
    <property type="project" value="InterPro"/>
</dbReference>
<keyword evidence="1 3" id="KW-0812">Transmembrane</keyword>
<reference evidence="4" key="1">
    <citation type="submission" date="2011-01" db="EMBL/GenBank/DDBJ databases">
        <authorList>
            <person name="Muzny D."/>
            <person name="Qin X."/>
            <person name="Buhay C."/>
            <person name="Dugan-Rocha S."/>
            <person name="Ding Y."/>
            <person name="Chen G."/>
            <person name="Hawes A."/>
            <person name="Holder M."/>
            <person name="Jhangiani S."/>
            <person name="Johnson A."/>
            <person name="Khan Z."/>
            <person name="Li Z."/>
            <person name="Liu W."/>
            <person name="Liu X."/>
            <person name="Perez L."/>
            <person name="Shen H."/>
            <person name="Wang Q."/>
            <person name="Watt J."/>
            <person name="Xi L."/>
            <person name="Xin Y."/>
            <person name="Zhou J."/>
            <person name="Deng J."/>
            <person name="Jiang H."/>
            <person name="Liu Y."/>
            <person name="Qu J."/>
            <person name="Song X.-Z."/>
            <person name="Zhang L."/>
            <person name="Villasana D."/>
            <person name="Johnson A."/>
            <person name="Liu J."/>
            <person name="Liyanage D."/>
            <person name="Lorensuhewa L."/>
            <person name="Robinson T."/>
            <person name="Song A."/>
            <person name="Song B.-B."/>
            <person name="Dinh H."/>
            <person name="Thornton R."/>
            <person name="Coyle M."/>
            <person name="Francisco L."/>
            <person name="Jackson L."/>
            <person name="Javaid M."/>
            <person name="Korchina V."/>
            <person name="Kovar C."/>
            <person name="Mata R."/>
            <person name="Mathew T."/>
            <person name="Ngo R."/>
            <person name="Nguyen L."/>
            <person name="Nguyen N."/>
            <person name="Okwuonu G."/>
            <person name="Ongeri F."/>
            <person name="Pham C."/>
            <person name="Simmons D."/>
            <person name="Wilczek-Boney K."/>
            <person name="Hale W."/>
            <person name="Jakkamsetti A."/>
            <person name="Pham P."/>
            <person name="Ruth R."/>
            <person name="San Lucas F."/>
            <person name="Warren J."/>
            <person name="Zhang J."/>
            <person name="Zhao Z."/>
            <person name="Zhou C."/>
            <person name="Zhu D."/>
            <person name="Lee S."/>
            <person name="Bess C."/>
            <person name="Blankenburg K."/>
            <person name="Forbes L."/>
            <person name="Fu Q."/>
            <person name="Gubbala S."/>
            <person name="Hirani K."/>
            <person name="Jayaseelan J.C."/>
            <person name="Lara F."/>
            <person name="Munidasa M."/>
            <person name="Palculict T."/>
            <person name="Patil S."/>
            <person name="Pu L.-L."/>
            <person name="Saada N."/>
            <person name="Tang L."/>
            <person name="Weissenberger G."/>
            <person name="Zhu Y."/>
            <person name="Hemphill L."/>
            <person name="Shang Y."/>
            <person name="Youmans B."/>
            <person name="Ayvaz T."/>
            <person name="Ross M."/>
            <person name="Santibanez J."/>
            <person name="Aqrawi P."/>
            <person name="Gross S."/>
            <person name="Joshi V."/>
            <person name="Fowler G."/>
            <person name="Nazareth L."/>
            <person name="Reid J."/>
            <person name="Worley K."/>
            <person name="Petrosino J."/>
            <person name="Highlander S."/>
            <person name="Gibbs R."/>
        </authorList>
    </citation>
    <scope>NUCLEOTIDE SEQUENCE [LARGE SCALE GENOMIC DNA]</scope>
    <source>
        <strain evidence="4">ATCC 19414</strain>
    </source>
</reference>
<dbReference type="Pfam" id="PF07155">
    <property type="entry name" value="ECF-ribofla_trS"/>
    <property type="match status" value="1"/>
</dbReference>
<dbReference type="AlphaFoldDB" id="E7FVY0"/>